<feature type="active site" evidence="4">
    <location>
        <position position="18"/>
    </location>
</feature>
<dbReference type="InterPro" id="IPR036509">
    <property type="entry name" value="Met_Sox_Rdtase_MsrA_sf"/>
</dbReference>
<dbReference type="Gene3D" id="3.30.1060.10">
    <property type="entry name" value="Peptide methionine sulphoxide reductase MsrA"/>
    <property type="match status" value="1"/>
</dbReference>
<dbReference type="PANTHER" id="PTHR43774:SF1">
    <property type="entry name" value="PEPTIDE METHIONINE SULFOXIDE REDUCTASE MSRA 2"/>
    <property type="match status" value="1"/>
</dbReference>
<comment type="function">
    <text evidence="4">Has an important function as a repair enzyme for proteins that have been inactivated by oxidation. Catalyzes the reversible oxidation-reduction of methionine sulfoxide in proteins to methionine.</text>
</comment>
<accession>A0ABU3BGU8</accession>
<dbReference type="HAMAP" id="MF_01401">
    <property type="entry name" value="MsrA"/>
    <property type="match status" value="1"/>
</dbReference>
<comment type="catalytic activity">
    <reaction evidence="3 4">
        <text>[thioredoxin]-disulfide + L-methionine + H2O = L-methionine (S)-S-oxide + [thioredoxin]-dithiol</text>
        <dbReference type="Rhea" id="RHEA:19993"/>
        <dbReference type="Rhea" id="RHEA-COMP:10698"/>
        <dbReference type="Rhea" id="RHEA-COMP:10700"/>
        <dbReference type="ChEBI" id="CHEBI:15377"/>
        <dbReference type="ChEBI" id="CHEBI:29950"/>
        <dbReference type="ChEBI" id="CHEBI:50058"/>
        <dbReference type="ChEBI" id="CHEBI:57844"/>
        <dbReference type="ChEBI" id="CHEBI:58772"/>
        <dbReference type="EC" id="1.8.4.11"/>
    </reaction>
</comment>
<organism evidence="6 7">
    <name type="scientific">Croceitalea vernalis</name>
    <dbReference type="NCBI Taxonomy" id="3075599"/>
    <lineage>
        <taxon>Bacteria</taxon>
        <taxon>Pseudomonadati</taxon>
        <taxon>Bacteroidota</taxon>
        <taxon>Flavobacteriia</taxon>
        <taxon>Flavobacteriales</taxon>
        <taxon>Flavobacteriaceae</taxon>
        <taxon>Croceitalea</taxon>
    </lineage>
</organism>
<dbReference type="SUPFAM" id="SSF55068">
    <property type="entry name" value="Peptide methionine sulfoxide reductase"/>
    <property type="match status" value="1"/>
</dbReference>
<dbReference type="NCBIfam" id="TIGR00401">
    <property type="entry name" value="msrA"/>
    <property type="match status" value="1"/>
</dbReference>
<keyword evidence="7" id="KW-1185">Reference proteome</keyword>
<reference evidence="6 7" key="1">
    <citation type="submission" date="2023-09" db="EMBL/GenBank/DDBJ databases">
        <authorList>
            <person name="Rey-Velasco X."/>
        </authorList>
    </citation>
    <scope>NUCLEOTIDE SEQUENCE [LARGE SCALE GENOMIC DNA]</scope>
    <source>
        <strain evidence="6 7">P007</strain>
    </source>
</reference>
<keyword evidence="1 4" id="KW-0560">Oxidoreductase</keyword>
<sequence length="187" mass="21434">MSEQNNKKTEIAIFANGCFWCTEAVFQRLKGVEAVVSGYTGGAIKNPAYREICSGRTGHAEGIKITFNPTEISFEELLEVFFATHDPTTLNRQGNDVGTQYRSEIFYTTAIQAQQAKDFIEFLEKERVFKNPIVTAISEEKPFYKAEEDHQDFYNSNPRQPYCQFIIDPKINKIKKYYANKLKKSTA</sequence>
<gene>
    <name evidence="4 6" type="primary">msrA</name>
    <name evidence="6" type="ORF">RM520_07140</name>
</gene>
<dbReference type="Proteomes" id="UP001250662">
    <property type="component" value="Unassembled WGS sequence"/>
</dbReference>
<evidence type="ECO:0000256" key="2">
    <source>
        <dbReference type="ARBA" id="ARBA00047806"/>
    </source>
</evidence>
<dbReference type="Pfam" id="PF01625">
    <property type="entry name" value="PMSR"/>
    <property type="match status" value="1"/>
</dbReference>
<evidence type="ECO:0000256" key="3">
    <source>
        <dbReference type="ARBA" id="ARBA00048782"/>
    </source>
</evidence>
<proteinExistence type="inferred from homology"/>
<evidence type="ECO:0000259" key="5">
    <source>
        <dbReference type="Pfam" id="PF01625"/>
    </source>
</evidence>
<comment type="caution">
    <text evidence="6">The sequence shown here is derived from an EMBL/GenBank/DDBJ whole genome shotgun (WGS) entry which is preliminary data.</text>
</comment>
<comment type="catalytic activity">
    <reaction evidence="2 4">
        <text>L-methionyl-[protein] + [thioredoxin]-disulfide + H2O = L-methionyl-(S)-S-oxide-[protein] + [thioredoxin]-dithiol</text>
        <dbReference type="Rhea" id="RHEA:14217"/>
        <dbReference type="Rhea" id="RHEA-COMP:10698"/>
        <dbReference type="Rhea" id="RHEA-COMP:10700"/>
        <dbReference type="Rhea" id="RHEA-COMP:12313"/>
        <dbReference type="Rhea" id="RHEA-COMP:12315"/>
        <dbReference type="ChEBI" id="CHEBI:15377"/>
        <dbReference type="ChEBI" id="CHEBI:16044"/>
        <dbReference type="ChEBI" id="CHEBI:29950"/>
        <dbReference type="ChEBI" id="CHEBI:44120"/>
        <dbReference type="ChEBI" id="CHEBI:50058"/>
        <dbReference type="EC" id="1.8.4.11"/>
    </reaction>
</comment>
<evidence type="ECO:0000256" key="4">
    <source>
        <dbReference type="HAMAP-Rule" id="MF_01401"/>
    </source>
</evidence>
<dbReference type="EMBL" id="JAVRHU010000002">
    <property type="protein sequence ID" value="MDT0621392.1"/>
    <property type="molecule type" value="Genomic_DNA"/>
</dbReference>
<evidence type="ECO:0000313" key="7">
    <source>
        <dbReference type="Proteomes" id="UP001250662"/>
    </source>
</evidence>
<feature type="domain" description="Peptide methionine sulphoxide reductase MsrA" evidence="5">
    <location>
        <begin position="12"/>
        <end position="164"/>
    </location>
</feature>
<evidence type="ECO:0000256" key="1">
    <source>
        <dbReference type="ARBA" id="ARBA00023002"/>
    </source>
</evidence>
<comment type="similarity">
    <text evidence="4">Belongs to the MsrA Met sulfoxide reductase family.</text>
</comment>
<dbReference type="PANTHER" id="PTHR43774">
    <property type="entry name" value="PEPTIDE METHIONINE SULFOXIDE REDUCTASE"/>
    <property type="match status" value="1"/>
</dbReference>
<evidence type="ECO:0000313" key="6">
    <source>
        <dbReference type="EMBL" id="MDT0621392.1"/>
    </source>
</evidence>
<dbReference type="RefSeq" id="WP_311387478.1">
    <property type="nucleotide sequence ID" value="NZ_JAVRHU010000002.1"/>
</dbReference>
<protein>
    <recommendedName>
        <fullName evidence="4">Peptide methionine sulfoxide reductase MsrA</fullName>
        <shortName evidence="4">Protein-methionine-S-oxide reductase</shortName>
        <ecNumber evidence="4">1.8.4.11</ecNumber>
    </recommendedName>
    <alternativeName>
        <fullName evidence="4">Peptide-methionine (S)-S-oxide reductase</fullName>
        <shortName evidence="4">Peptide Met(O) reductase</shortName>
    </alternativeName>
</protein>
<name>A0ABU3BGU8_9FLAO</name>
<dbReference type="InterPro" id="IPR002569">
    <property type="entry name" value="Met_Sox_Rdtase_MsrA_dom"/>
</dbReference>
<dbReference type="GO" id="GO:0008113">
    <property type="term" value="F:peptide-methionine (S)-S-oxide reductase activity"/>
    <property type="evidence" value="ECO:0007669"/>
    <property type="project" value="UniProtKB-EC"/>
</dbReference>
<dbReference type="EC" id="1.8.4.11" evidence="4"/>